<gene>
    <name evidence="3" type="ORF">MM415A02496_0007</name>
    <name evidence="4" type="ORF">MM415B03797_0006</name>
    <name evidence="2" type="ORF">TM448A00108_0117</name>
</gene>
<evidence type="ECO:0000256" key="1">
    <source>
        <dbReference type="SAM" id="Phobius"/>
    </source>
</evidence>
<dbReference type="EMBL" id="MT143976">
    <property type="protein sequence ID" value="QJA44490.1"/>
    <property type="molecule type" value="Genomic_DNA"/>
</dbReference>
<accession>A0A6H1ZBC7</accession>
<feature type="transmembrane region" description="Helical" evidence="1">
    <location>
        <begin position="137"/>
        <end position="160"/>
    </location>
</feature>
<dbReference type="EMBL" id="MT142001">
    <property type="protein sequence ID" value="QJA73092.1"/>
    <property type="molecule type" value="Genomic_DNA"/>
</dbReference>
<evidence type="ECO:0008006" key="5">
    <source>
        <dbReference type="Google" id="ProtNLM"/>
    </source>
</evidence>
<organism evidence="2">
    <name type="scientific">viral metagenome</name>
    <dbReference type="NCBI Taxonomy" id="1070528"/>
    <lineage>
        <taxon>unclassified sequences</taxon>
        <taxon>metagenomes</taxon>
        <taxon>organismal metagenomes</taxon>
    </lineage>
</organism>
<evidence type="ECO:0000313" key="4">
    <source>
        <dbReference type="EMBL" id="QJA94647.1"/>
    </source>
</evidence>
<name>A0A6H1ZBC7_9ZZZZ</name>
<keyword evidence="1" id="KW-0472">Membrane</keyword>
<protein>
    <recommendedName>
        <fullName evidence="5">Holin</fullName>
    </recommendedName>
</protein>
<sequence>MIGFGDIVKGVTDIGGKIIDKIWMDKDEEAKLEFSKEELKYVFDMGIRKLEQDGEFKELEMIFQESQAQRDYAHKQFGTAEDLKTFLIGKVILLGRASIRWVITGFAMWQCHRLVTFILTDEVLTGLASGTLSTSGVWLIGLLVCMIIGIPLFYVTGISIEKLFKSRGIL</sequence>
<keyword evidence="1" id="KW-1133">Transmembrane helix</keyword>
<dbReference type="AlphaFoldDB" id="A0A6H1ZBC7"/>
<reference evidence="2" key="1">
    <citation type="submission" date="2020-03" db="EMBL/GenBank/DDBJ databases">
        <title>The deep terrestrial virosphere.</title>
        <authorList>
            <person name="Holmfeldt K."/>
            <person name="Nilsson E."/>
            <person name="Simone D."/>
            <person name="Lopez-Fernandez M."/>
            <person name="Wu X."/>
            <person name="de Brujin I."/>
            <person name="Lundin D."/>
            <person name="Andersson A."/>
            <person name="Bertilsson S."/>
            <person name="Dopson M."/>
        </authorList>
    </citation>
    <scope>NUCLEOTIDE SEQUENCE</scope>
    <source>
        <strain evidence="3">MM415A02496</strain>
        <strain evidence="4">MM415B03797</strain>
        <strain evidence="2">TM448A00108</strain>
    </source>
</reference>
<evidence type="ECO:0000313" key="3">
    <source>
        <dbReference type="EMBL" id="QJA73092.1"/>
    </source>
</evidence>
<proteinExistence type="predicted"/>
<dbReference type="EMBL" id="MT143249">
    <property type="protein sequence ID" value="QJA94647.1"/>
    <property type="molecule type" value="Genomic_DNA"/>
</dbReference>
<evidence type="ECO:0000313" key="2">
    <source>
        <dbReference type="EMBL" id="QJA44490.1"/>
    </source>
</evidence>
<keyword evidence="1" id="KW-0812">Transmembrane</keyword>